<dbReference type="Pfam" id="PF10343">
    <property type="entry name" value="Q_salvage"/>
    <property type="match status" value="1"/>
</dbReference>
<comment type="catalytic activity">
    <reaction evidence="5 6">
        <text>queuosine 5'-phosphate + H2O = queuine + D-ribose 5-phosphate</text>
        <dbReference type="Rhea" id="RHEA:75387"/>
        <dbReference type="ChEBI" id="CHEBI:15377"/>
        <dbReference type="ChEBI" id="CHEBI:17433"/>
        <dbReference type="ChEBI" id="CHEBI:78346"/>
        <dbReference type="ChEBI" id="CHEBI:194371"/>
    </reaction>
    <physiologicalReaction direction="left-to-right" evidence="5 6">
        <dbReference type="Rhea" id="RHEA:75388"/>
    </physiologicalReaction>
</comment>
<evidence type="ECO:0000256" key="2">
    <source>
        <dbReference type="ARBA" id="ARBA00035119"/>
    </source>
</evidence>
<dbReference type="AlphaFoldDB" id="A0A8C7BC44"/>
<dbReference type="PANTHER" id="PTHR21314:SF0">
    <property type="entry name" value="QUEUOSINE 5'-PHOSPHATE N-GLYCOSYLASE_HYDROLASE"/>
    <property type="match status" value="1"/>
</dbReference>
<reference evidence="7" key="2">
    <citation type="submission" date="2025-09" db="UniProtKB">
        <authorList>
            <consortium name="Ensembl"/>
        </authorList>
    </citation>
    <scope>IDENTIFICATION</scope>
</reference>
<evidence type="ECO:0000256" key="6">
    <source>
        <dbReference type="RuleBase" id="RU365002"/>
    </source>
</evidence>
<evidence type="ECO:0000256" key="1">
    <source>
        <dbReference type="ARBA" id="ARBA00022801"/>
    </source>
</evidence>
<dbReference type="GO" id="GO:0043174">
    <property type="term" value="P:nucleoside salvage"/>
    <property type="evidence" value="ECO:0007669"/>
    <property type="project" value="Ensembl"/>
</dbReference>
<dbReference type="GO" id="GO:0006400">
    <property type="term" value="P:tRNA modification"/>
    <property type="evidence" value="ECO:0007669"/>
    <property type="project" value="TreeGrafter"/>
</dbReference>
<accession>A0A8C7BC44</accession>
<sequence>MDGPLTPRESAKFIAENSRDVFIDGGGVRRVAELLLAKVSGPELDLGSWKALHELNPRAADEAAVNWVFVTDTLNFSFWSEHEEHKCLVGYRGKTYSGYWSLCAAVNRALDEGIPITSASYYATVTLEQVQHIFRSDTDVPMPLIEERHRILNETGKILLEKFEGSFLNCVRKSEKSAQKLMHLVVESFPSYRDVTQFEQLFIGELYVQGTLLFVGIWTQPSPCGMCDFKLMPEFRSGLNDPKSGLCRFYVINVLLALFFSLLAGEMLSYGDRQEVEIRGCSLWCVELIRDCLLELIEKKGEKTSGEINSVLLDYYLWDYARDHRADMKGIPFHHTRCIYY</sequence>
<evidence type="ECO:0000313" key="8">
    <source>
        <dbReference type="Proteomes" id="UP000694425"/>
    </source>
</evidence>
<keyword evidence="8" id="KW-1185">Reference proteome</keyword>
<proteinExistence type="inferred from homology"/>
<dbReference type="EC" id="3.2.2.-" evidence="6"/>
<organism evidence="7 8">
    <name type="scientific">Neovison vison</name>
    <name type="common">American mink</name>
    <name type="synonym">Mustela vison</name>
    <dbReference type="NCBI Taxonomy" id="452646"/>
    <lineage>
        <taxon>Eukaryota</taxon>
        <taxon>Metazoa</taxon>
        <taxon>Chordata</taxon>
        <taxon>Craniata</taxon>
        <taxon>Vertebrata</taxon>
        <taxon>Euteleostomi</taxon>
        <taxon>Mammalia</taxon>
        <taxon>Eutheria</taxon>
        <taxon>Laurasiatheria</taxon>
        <taxon>Carnivora</taxon>
        <taxon>Caniformia</taxon>
        <taxon>Musteloidea</taxon>
        <taxon>Mustelidae</taxon>
        <taxon>Mustelinae</taxon>
        <taxon>Neogale</taxon>
    </lineage>
</organism>
<dbReference type="Proteomes" id="UP000694425">
    <property type="component" value="Unplaced"/>
</dbReference>
<evidence type="ECO:0000313" key="7">
    <source>
        <dbReference type="Ensembl" id="ENSNVIP00000018375.1"/>
    </source>
</evidence>
<dbReference type="Ensembl" id="ENSNVIT00000021437.1">
    <property type="protein sequence ID" value="ENSNVIP00000018375.1"/>
    <property type="gene ID" value="ENSNVIG00000014398.1"/>
</dbReference>
<name>A0A8C7BC44_NEOVI</name>
<dbReference type="PANTHER" id="PTHR21314">
    <property type="entry name" value="QUEUOSINE 5'-PHOSPHATE N-GLYCOSYLASE_HYDROLASE-RELATED"/>
    <property type="match status" value="1"/>
</dbReference>
<dbReference type="InterPro" id="IPR019438">
    <property type="entry name" value="Q_salvage"/>
</dbReference>
<evidence type="ECO:0000256" key="4">
    <source>
        <dbReference type="ARBA" id="ARBA00035393"/>
    </source>
</evidence>
<dbReference type="GO" id="GO:0016787">
    <property type="term" value="F:hydrolase activity"/>
    <property type="evidence" value="ECO:0007669"/>
    <property type="project" value="UniProtKB-KW"/>
</dbReference>
<evidence type="ECO:0000256" key="3">
    <source>
        <dbReference type="ARBA" id="ARBA00035306"/>
    </source>
</evidence>
<reference evidence="7" key="1">
    <citation type="submission" date="2025-08" db="UniProtKB">
        <authorList>
            <consortium name="Ensembl"/>
        </authorList>
    </citation>
    <scope>IDENTIFICATION</scope>
</reference>
<dbReference type="GeneTree" id="ENSGT00390000002374"/>
<comment type="function">
    <text evidence="6">Catalyzes the hydrolysis of queuosine 5'-phosphate, releasing the nucleobase queuine (q). Is required for salvage of queuine from exogenous queuosine (Q) that is imported and then converted to queuosine 5'-phosphate intracellularly.</text>
</comment>
<keyword evidence="1 6" id="KW-0378">Hydrolase</keyword>
<protein>
    <recommendedName>
        <fullName evidence="3 6">Queuosine 5'-phosphate N-glycosylase/hydrolase</fullName>
        <ecNumber evidence="6">3.2.2.-</ecNumber>
    </recommendedName>
    <alternativeName>
        <fullName evidence="4 6">Queuosine-nucleotide N-glycosylase/hydrolase</fullName>
    </alternativeName>
</protein>
<evidence type="ECO:0000256" key="5">
    <source>
        <dbReference type="ARBA" id="ARBA00048204"/>
    </source>
</evidence>
<comment type="similarity">
    <text evidence="2 6">Belongs to the QNG1 protein family.</text>
</comment>